<comment type="caution">
    <text evidence="7">The sequence shown here is derived from an EMBL/GenBank/DDBJ whole genome shotgun (WGS) entry which is preliminary data.</text>
</comment>
<dbReference type="InterPro" id="IPR002065">
    <property type="entry name" value="TPX"/>
</dbReference>
<proteinExistence type="predicted"/>
<dbReference type="SUPFAM" id="SSF52833">
    <property type="entry name" value="Thioredoxin-like"/>
    <property type="match status" value="1"/>
</dbReference>
<evidence type="ECO:0000256" key="1">
    <source>
        <dbReference type="ARBA" id="ARBA00022559"/>
    </source>
</evidence>
<reference evidence="7" key="1">
    <citation type="submission" date="2019-08" db="EMBL/GenBank/DDBJ databases">
        <authorList>
            <person name="Kucharzyk K."/>
            <person name="Murdoch R.W."/>
            <person name="Higgins S."/>
            <person name="Loffler F."/>
        </authorList>
    </citation>
    <scope>NUCLEOTIDE SEQUENCE</scope>
</reference>
<evidence type="ECO:0000256" key="3">
    <source>
        <dbReference type="ARBA" id="ARBA00023002"/>
    </source>
</evidence>
<evidence type="ECO:0000256" key="5">
    <source>
        <dbReference type="ARBA" id="ARBA00023284"/>
    </source>
</evidence>
<keyword evidence="5" id="KW-0676">Redox-active center</keyword>
<dbReference type="InterPro" id="IPR050455">
    <property type="entry name" value="Tpx_Peroxidase_subfamily"/>
</dbReference>
<sequence>MKDLFSIETKGIFAAKGNPLTLLGNQIKPGDAAPEIIASDNTLKDVKLSDFKGKVVVISVFPSIDTGVCATQTRTFNKRATELSEDVVILTMSKDLPFALGRFCAAEGINNIHTLSDFKFSKFGLEYGFLVKENQLLARGVVVIDKNGVVKYKEITKDILEEPNYDLAIAAVKELL</sequence>
<evidence type="ECO:0000259" key="6">
    <source>
        <dbReference type="PROSITE" id="PS51352"/>
    </source>
</evidence>
<dbReference type="PROSITE" id="PS51352">
    <property type="entry name" value="THIOREDOXIN_2"/>
    <property type="match status" value="1"/>
</dbReference>
<evidence type="ECO:0000313" key="7">
    <source>
        <dbReference type="EMBL" id="MPL87620.1"/>
    </source>
</evidence>
<keyword evidence="3 7" id="KW-0560">Oxidoreductase</keyword>
<dbReference type="NCBIfam" id="NF001808">
    <property type="entry name" value="PRK00522.1"/>
    <property type="match status" value="1"/>
</dbReference>
<feature type="domain" description="Thioredoxin" evidence="6">
    <location>
        <begin position="27"/>
        <end position="176"/>
    </location>
</feature>
<keyword evidence="2" id="KW-0049">Antioxidant</keyword>
<organism evidence="7">
    <name type="scientific">bioreactor metagenome</name>
    <dbReference type="NCBI Taxonomy" id="1076179"/>
    <lineage>
        <taxon>unclassified sequences</taxon>
        <taxon>metagenomes</taxon>
        <taxon>ecological metagenomes</taxon>
    </lineage>
</organism>
<dbReference type="InterPro" id="IPR013766">
    <property type="entry name" value="Thioredoxin_domain"/>
</dbReference>
<protein>
    <submittedName>
        <fullName evidence="7">Thiol peroxidase</fullName>
        <ecNumber evidence="7">1.11.1.15</ecNumber>
    </submittedName>
</protein>
<evidence type="ECO:0000256" key="2">
    <source>
        <dbReference type="ARBA" id="ARBA00022862"/>
    </source>
</evidence>
<evidence type="ECO:0000256" key="4">
    <source>
        <dbReference type="ARBA" id="ARBA00023157"/>
    </source>
</evidence>
<name>A0A644V8F5_9ZZZZ</name>
<accession>A0A644V8F5</accession>
<dbReference type="GO" id="GO:0008379">
    <property type="term" value="F:thioredoxin peroxidase activity"/>
    <property type="evidence" value="ECO:0007669"/>
    <property type="project" value="InterPro"/>
</dbReference>
<dbReference type="PANTHER" id="PTHR43110:SF1">
    <property type="entry name" value="THIOL PEROXIDASE"/>
    <property type="match status" value="1"/>
</dbReference>
<dbReference type="InterPro" id="IPR013740">
    <property type="entry name" value="Redoxin"/>
</dbReference>
<dbReference type="AlphaFoldDB" id="A0A644V8F5"/>
<gene>
    <name evidence="7" type="primary">tpx_6</name>
    <name evidence="7" type="ORF">SDC9_33621</name>
</gene>
<dbReference type="InterPro" id="IPR036249">
    <property type="entry name" value="Thioredoxin-like_sf"/>
</dbReference>
<keyword evidence="1 7" id="KW-0575">Peroxidase</keyword>
<dbReference type="InterPro" id="IPR018219">
    <property type="entry name" value="Tpx_CS"/>
</dbReference>
<dbReference type="Pfam" id="PF08534">
    <property type="entry name" value="Redoxin"/>
    <property type="match status" value="1"/>
</dbReference>
<keyword evidence="4" id="KW-1015">Disulfide bond</keyword>
<dbReference type="EC" id="1.11.1.15" evidence="7"/>
<dbReference type="Gene3D" id="3.40.30.10">
    <property type="entry name" value="Glutaredoxin"/>
    <property type="match status" value="1"/>
</dbReference>
<dbReference type="EMBL" id="VSSQ01000242">
    <property type="protein sequence ID" value="MPL87620.1"/>
    <property type="molecule type" value="Genomic_DNA"/>
</dbReference>
<dbReference type="CDD" id="cd03014">
    <property type="entry name" value="PRX_Atyp2cys"/>
    <property type="match status" value="1"/>
</dbReference>
<dbReference type="PROSITE" id="PS01265">
    <property type="entry name" value="TPX"/>
    <property type="match status" value="1"/>
</dbReference>
<dbReference type="PANTHER" id="PTHR43110">
    <property type="entry name" value="THIOL PEROXIDASE"/>
    <property type="match status" value="1"/>
</dbReference>